<accession>A0AAJ2ZFS6</accession>
<dbReference type="CDD" id="cd18012">
    <property type="entry name" value="DEXQc_arch_SWI2_SNF2"/>
    <property type="match status" value="1"/>
</dbReference>
<dbReference type="GO" id="GO:0005524">
    <property type="term" value="F:ATP binding"/>
    <property type="evidence" value="ECO:0007669"/>
    <property type="project" value="InterPro"/>
</dbReference>
<dbReference type="InterPro" id="IPR014001">
    <property type="entry name" value="Helicase_ATP-bd"/>
</dbReference>
<dbReference type="CDD" id="cd18793">
    <property type="entry name" value="SF2_C_SNF"/>
    <property type="match status" value="1"/>
</dbReference>
<dbReference type="GO" id="GO:0004386">
    <property type="term" value="F:helicase activity"/>
    <property type="evidence" value="ECO:0007669"/>
    <property type="project" value="UniProtKB-KW"/>
</dbReference>
<dbReference type="FunFam" id="3.40.50.300:FF:000533">
    <property type="entry name" value="Helicase, Snf2 family"/>
    <property type="match status" value="1"/>
</dbReference>
<name>A0AAJ2ZFS6_9ACTN</name>
<reference evidence="4 7" key="2">
    <citation type="submission" date="2020-02" db="EMBL/GenBank/DDBJ databases">
        <title>WGS of Micromonospora spp. isolated from hot spring.</title>
        <authorList>
            <person name="Thawai C."/>
        </authorList>
    </citation>
    <scope>NUCLEOTIDE SEQUENCE [LARGE SCALE GENOMIC DNA]</scope>
    <source>
        <strain evidence="4 7">TMS7</strain>
    </source>
</reference>
<evidence type="ECO:0000259" key="2">
    <source>
        <dbReference type="PROSITE" id="PS51192"/>
    </source>
</evidence>
<dbReference type="FunFam" id="3.40.50.10810:FF:000031">
    <property type="entry name" value="Helicase, SNF2/RAD54 family"/>
    <property type="match status" value="1"/>
</dbReference>
<dbReference type="PROSITE" id="PS51194">
    <property type="entry name" value="HELICASE_CTER"/>
    <property type="match status" value="1"/>
</dbReference>
<evidence type="ECO:0000313" key="5">
    <source>
        <dbReference type="EMBL" id="QGL48699.1"/>
    </source>
</evidence>
<dbReference type="Gene3D" id="3.40.50.10810">
    <property type="entry name" value="Tandem AAA-ATPase domain"/>
    <property type="match status" value="1"/>
</dbReference>
<feature type="domain" description="Helicase ATP-binding" evidence="2">
    <location>
        <begin position="589"/>
        <end position="749"/>
    </location>
</feature>
<evidence type="ECO:0000256" key="1">
    <source>
        <dbReference type="ARBA" id="ARBA00022801"/>
    </source>
</evidence>
<dbReference type="InterPro" id="IPR027417">
    <property type="entry name" value="P-loop_NTPase"/>
</dbReference>
<dbReference type="PANTHER" id="PTHR10799">
    <property type="entry name" value="SNF2/RAD54 HELICASE FAMILY"/>
    <property type="match status" value="1"/>
</dbReference>
<evidence type="ECO:0000313" key="6">
    <source>
        <dbReference type="Proteomes" id="UP000402241"/>
    </source>
</evidence>
<dbReference type="SMART" id="SM00490">
    <property type="entry name" value="HELICc"/>
    <property type="match status" value="1"/>
</dbReference>
<keyword evidence="4" id="KW-0547">Nucleotide-binding</keyword>
<keyword evidence="4" id="KW-0067">ATP-binding</keyword>
<dbReference type="EMBL" id="CP045309">
    <property type="protein sequence ID" value="QGL48699.1"/>
    <property type="molecule type" value="Genomic_DNA"/>
</dbReference>
<dbReference type="InterPro" id="IPR038718">
    <property type="entry name" value="SNF2-like_sf"/>
</dbReference>
<dbReference type="Pfam" id="PF00271">
    <property type="entry name" value="Helicase_C"/>
    <property type="match status" value="1"/>
</dbReference>
<keyword evidence="1" id="KW-0378">Hydrolase</keyword>
<dbReference type="SMART" id="SM00487">
    <property type="entry name" value="DEXDc"/>
    <property type="match status" value="1"/>
</dbReference>
<dbReference type="Pfam" id="PF00176">
    <property type="entry name" value="SNF2-rel_dom"/>
    <property type="match status" value="1"/>
</dbReference>
<dbReference type="GO" id="GO:0016787">
    <property type="term" value="F:hydrolase activity"/>
    <property type="evidence" value="ECO:0007669"/>
    <property type="project" value="UniProtKB-KW"/>
</dbReference>
<keyword evidence="4" id="KW-0347">Helicase</keyword>
<dbReference type="EMBL" id="JAAHBZ010000006">
    <property type="protein sequence ID" value="NES29322.1"/>
    <property type="molecule type" value="Genomic_DNA"/>
</dbReference>
<proteinExistence type="predicted"/>
<protein>
    <submittedName>
        <fullName evidence="5">ATP-dependent helicase</fullName>
    </submittedName>
    <submittedName>
        <fullName evidence="4">DEAD/DEAH box helicase</fullName>
    </submittedName>
</protein>
<feature type="domain" description="Helicase C-terminal" evidence="3">
    <location>
        <begin position="875"/>
        <end position="1031"/>
    </location>
</feature>
<sequence>MLVIHGLWLSGRGLAVWAEDSWLPADAPRRPGRAPRERPHPFAAGHAALATALDGPPGAPAAVLLDLPTRAGSPLDSPELVRTAVGEPARGRATRAGWRVPALVYAPDAAFAVLRALDPGEAVAGASLRHLAELADFAADLVTRGRLLPGLADPDPTSLSTVPAALRQGGDRRRLRVVDDSDVATARAVWRPLLTGTDAAWARSLALALPPAVRAAREWHEDGVEPGSVTVGGAEPGELVAEALDALVDAAARAALADTRLPRGMRPNGPVPAWLAALTGPERGFAAEPAALDTLRAELDAWQRDAAGGPVRAAFRLVEPAVDPVAELVEGGAWRVEFGLHPTDEPGLVVDAAHIWQRPAPALAARGVDPQETLLAELGRASRLWPELDAALRTAAPEGMELDADGAHRFLREGAPVLHAAGFGVLLPSWWRRSSSRLGARLRARGRTAPGTVAVAAGGLGLDALVDYRWEVALGDQPLTAEELASLADLKSPLVRLRGRWVELDPQRLEAGLRLLRSSGELTVADLLRMGLDGSGRPGELPVLEVVADGALGELLAGEAERRLTPADPPPGFTGTLRPYQRRGLAWLAFLQSLGLGGILADDMGLGKTVQLLALLAGDPPAAGPTLLVCPMSLVGNWQREAAKFAPDLRVHVHHGAERARGAAFATAVHAADLVLTTYSVAARDAYELAGIDWHRVVVDEAQAIKNASTRQAEAVRSLPARHRVAVTGTPVENRLADLWSIMQFANPGLLGPAAGFRKKFAEPIERHGDAEVAERLRRITGPFVLRRLKTDPTIITDLPEKLEMEVLCNLTAEQAALYRAVVDDMMAKIESSDGIERRGLVLATMTRLKQVCNHPAQLLHDGSALPGRSGKLERLEEIVDEVLAAGEKALLFTQYAEFGGMLRGHLSARTGREVLLLHGGVGKAERDAMVTRFQSPAGPPLFVLSLKAGGTGLTLTAANHVVHVDRWWNPAVEDQATDRAFRIGQRRRVQVRKFVCAGTVEEKVAAMIADKRSLAQRVVGSGEQWVTELSTDTLRELFALESGAVVE</sequence>
<dbReference type="PROSITE" id="PS51192">
    <property type="entry name" value="HELICASE_ATP_BIND_1"/>
    <property type="match status" value="1"/>
</dbReference>
<dbReference type="AlphaFoldDB" id="A0AAJ2ZFS6"/>
<gene>
    <name evidence="4" type="ORF">G3561_17440</name>
    <name evidence="5" type="ORF">GCE86_17730</name>
</gene>
<evidence type="ECO:0000259" key="3">
    <source>
        <dbReference type="PROSITE" id="PS51194"/>
    </source>
</evidence>
<dbReference type="InterPro" id="IPR049730">
    <property type="entry name" value="SNF2/RAD54-like_C"/>
</dbReference>
<reference evidence="5 6" key="1">
    <citation type="submission" date="2019-10" db="EMBL/GenBank/DDBJ databases">
        <title>Genome Sequence of Micromonospora terminaliae DSM 101760.</title>
        <authorList>
            <person name="Guo L."/>
        </authorList>
    </citation>
    <scope>NUCLEOTIDE SEQUENCE [LARGE SCALE GENOMIC DNA]</scope>
    <source>
        <strain evidence="5 6">DSM 101760</strain>
    </source>
</reference>
<evidence type="ECO:0000313" key="4">
    <source>
        <dbReference type="EMBL" id="NES29322.1"/>
    </source>
</evidence>
<dbReference type="InterPro" id="IPR000330">
    <property type="entry name" value="SNF2_N"/>
</dbReference>
<dbReference type="InterPro" id="IPR001650">
    <property type="entry name" value="Helicase_C-like"/>
</dbReference>
<organism evidence="4 7">
    <name type="scientific">Micromonospora terminaliae</name>
    <dbReference type="NCBI Taxonomy" id="1914461"/>
    <lineage>
        <taxon>Bacteria</taxon>
        <taxon>Bacillati</taxon>
        <taxon>Actinomycetota</taxon>
        <taxon>Actinomycetes</taxon>
        <taxon>Micromonosporales</taxon>
        <taxon>Micromonosporaceae</taxon>
        <taxon>Micromonospora</taxon>
    </lineage>
</organism>
<dbReference type="Pfam" id="PF12419">
    <property type="entry name" value="DUF3670"/>
    <property type="match status" value="1"/>
</dbReference>
<dbReference type="InterPro" id="IPR022138">
    <property type="entry name" value="DUF3670"/>
</dbReference>
<dbReference type="Proteomes" id="UP000402241">
    <property type="component" value="Chromosome"/>
</dbReference>
<dbReference type="Gene3D" id="3.40.50.300">
    <property type="entry name" value="P-loop containing nucleotide triphosphate hydrolases"/>
    <property type="match status" value="1"/>
</dbReference>
<dbReference type="Proteomes" id="UP000477779">
    <property type="component" value="Unassembled WGS sequence"/>
</dbReference>
<evidence type="ECO:0000313" key="7">
    <source>
        <dbReference type="Proteomes" id="UP000477779"/>
    </source>
</evidence>
<dbReference type="SUPFAM" id="SSF52540">
    <property type="entry name" value="P-loop containing nucleoside triphosphate hydrolases"/>
    <property type="match status" value="2"/>
</dbReference>
<keyword evidence="6" id="KW-1185">Reference proteome</keyword>